<name>A0ABP9C4P3_9PSEU</name>
<comment type="caution">
    <text evidence="2">The sequence shown here is derived from an EMBL/GenBank/DDBJ whole genome shotgun (WGS) entry which is preliminary data.</text>
</comment>
<dbReference type="InterPro" id="IPR018649">
    <property type="entry name" value="SHOCT"/>
</dbReference>
<dbReference type="Proteomes" id="UP001500928">
    <property type="component" value="Unassembled WGS sequence"/>
</dbReference>
<gene>
    <name evidence="2" type="ORF">GCM10023200_47290</name>
</gene>
<protein>
    <recommendedName>
        <fullName evidence="1">SHOCT domain-containing protein</fullName>
    </recommendedName>
</protein>
<evidence type="ECO:0000259" key="1">
    <source>
        <dbReference type="Pfam" id="PF09851"/>
    </source>
</evidence>
<reference evidence="3" key="1">
    <citation type="journal article" date="2019" name="Int. J. Syst. Evol. Microbiol.">
        <title>The Global Catalogue of Microorganisms (GCM) 10K type strain sequencing project: providing services to taxonomists for standard genome sequencing and annotation.</title>
        <authorList>
            <consortium name="The Broad Institute Genomics Platform"/>
            <consortium name="The Broad Institute Genome Sequencing Center for Infectious Disease"/>
            <person name="Wu L."/>
            <person name="Ma J."/>
        </authorList>
    </citation>
    <scope>NUCLEOTIDE SEQUENCE [LARGE SCALE GENOMIC DNA]</scope>
    <source>
        <strain evidence="3">JCM 17979</strain>
    </source>
</reference>
<keyword evidence="3" id="KW-1185">Reference proteome</keyword>
<dbReference type="EMBL" id="BAABHO010000048">
    <property type="protein sequence ID" value="GAA4804502.1"/>
    <property type="molecule type" value="Genomic_DNA"/>
</dbReference>
<sequence length="70" mass="7761">MGSLPMPGWLWPALIVLGLALIAVATVVLARHGHGSAAPRPSTARELLDARYARGEIDEDDYRRRRDLLR</sequence>
<dbReference type="Pfam" id="PF09851">
    <property type="entry name" value="SHOCT"/>
    <property type="match status" value="1"/>
</dbReference>
<evidence type="ECO:0000313" key="2">
    <source>
        <dbReference type="EMBL" id="GAA4804502.1"/>
    </source>
</evidence>
<feature type="domain" description="SHOCT" evidence="1">
    <location>
        <begin position="44"/>
        <end position="69"/>
    </location>
</feature>
<accession>A0ABP9C4P3</accession>
<proteinExistence type="predicted"/>
<organism evidence="2 3">
    <name type="scientific">Actinomycetospora chlora</name>
    <dbReference type="NCBI Taxonomy" id="663608"/>
    <lineage>
        <taxon>Bacteria</taxon>
        <taxon>Bacillati</taxon>
        <taxon>Actinomycetota</taxon>
        <taxon>Actinomycetes</taxon>
        <taxon>Pseudonocardiales</taxon>
        <taxon>Pseudonocardiaceae</taxon>
        <taxon>Actinomycetospora</taxon>
    </lineage>
</organism>
<evidence type="ECO:0000313" key="3">
    <source>
        <dbReference type="Proteomes" id="UP001500928"/>
    </source>
</evidence>
<dbReference type="RefSeq" id="WP_345421471.1">
    <property type="nucleotide sequence ID" value="NZ_BAABHO010000048.1"/>
</dbReference>